<gene>
    <name evidence="2" type="ORF">MOST_12670</name>
</gene>
<reference evidence="2 3" key="1">
    <citation type="submission" date="2018-03" db="EMBL/GenBank/DDBJ databases">
        <title>Genome sequence of Moorella stamsii DSM 26217.</title>
        <authorList>
            <person name="Poehlein A."/>
            <person name="Daniel R."/>
        </authorList>
    </citation>
    <scope>NUCLEOTIDE SEQUENCE [LARGE SCALE GENOMIC DNA]</scope>
    <source>
        <strain evidence="3">DSM 26217</strain>
    </source>
</reference>
<evidence type="ECO:0000313" key="3">
    <source>
        <dbReference type="Proteomes" id="UP000239430"/>
    </source>
</evidence>
<feature type="transmembrane region" description="Helical" evidence="1">
    <location>
        <begin position="65"/>
        <end position="83"/>
    </location>
</feature>
<dbReference type="EMBL" id="PVXL01000040">
    <property type="protein sequence ID" value="PRR73419.1"/>
    <property type="molecule type" value="Genomic_DNA"/>
</dbReference>
<keyword evidence="3" id="KW-1185">Reference proteome</keyword>
<dbReference type="Proteomes" id="UP000239430">
    <property type="component" value="Unassembled WGS sequence"/>
</dbReference>
<keyword evidence="1" id="KW-0812">Transmembrane</keyword>
<accession>A0A9X7P6I6</accession>
<keyword evidence="1" id="KW-0472">Membrane</keyword>
<organism evidence="2 3">
    <name type="scientific">Neomoorella stamsii</name>
    <dbReference type="NCBI Taxonomy" id="1266720"/>
    <lineage>
        <taxon>Bacteria</taxon>
        <taxon>Bacillati</taxon>
        <taxon>Bacillota</taxon>
        <taxon>Clostridia</taxon>
        <taxon>Neomoorellales</taxon>
        <taxon>Neomoorellaceae</taxon>
        <taxon>Neomoorella</taxon>
    </lineage>
</organism>
<proteinExistence type="predicted"/>
<comment type="caution">
    <text evidence="2">The sequence shown here is derived from an EMBL/GenBank/DDBJ whole genome shotgun (WGS) entry which is preliminary data.</text>
</comment>
<keyword evidence="1" id="KW-1133">Transmembrane helix</keyword>
<evidence type="ECO:0000313" key="2">
    <source>
        <dbReference type="EMBL" id="PRR73419.1"/>
    </source>
</evidence>
<dbReference type="RefSeq" id="WP_054938055.1">
    <property type="nucleotide sequence ID" value="NZ_PVXL01000040.1"/>
</dbReference>
<feature type="transmembrane region" description="Helical" evidence="1">
    <location>
        <begin position="34"/>
        <end position="53"/>
    </location>
</feature>
<dbReference type="AlphaFoldDB" id="A0A9X7P6I6"/>
<protein>
    <submittedName>
        <fullName evidence="2">Uncharacterized protein</fullName>
    </submittedName>
</protein>
<name>A0A9X7P6I6_9FIRM</name>
<evidence type="ECO:0000256" key="1">
    <source>
        <dbReference type="SAM" id="Phobius"/>
    </source>
</evidence>
<sequence length="88" mass="9843">MSTGKPEFEEKSLTHVSVAGKPEFEEKSLSHVRIGWVIWCCILVLSGFIVPFTLLSDVASAAGTFLYWAVYAIVAIISIFTMTRSWRD</sequence>